<gene>
    <name evidence="4" type="ORF">NEJAP_2617</name>
</gene>
<feature type="coiled-coil region" evidence="1">
    <location>
        <begin position="24"/>
        <end position="51"/>
    </location>
</feature>
<evidence type="ECO:0000256" key="1">
    <source>
        <dbReference type="SAM" id="Coils"/>
    </source>
</evidence>
<name>A0A7R6PK22_9GAMM</name>
<keyword evidence="3" id="KW-0812">Transmembrane</keyword>
<dbReference type="AlphaFoldDB" id="A0A7R6PK22"/>
<dbReference type="RefSeq" id="WP_201347739.1">
    <property type="nucleotide sequence ID" value="NZ_AP014546.1"/>
</dbReference>
<organism evidence="4 5">
    <name type="scientific">Neptunomonas japonica JAMM 1380</name>
    <dbReference type="NCBI Taxonomy" id="1441457"/>
    <lineage>
        <taxon>Bacteria</taxon>
        <taxon>Pseudomonadati</taxon>
        <taxon>Pseudomonadota</taxon>
        <taxon>Gammaproteobacteria</taxon>
        <taxon>Oceanospirillales</taxon>
        <taxon>Oceanospirillaceae</taxon>
        <taxon>Neptunomonas</taxon>
    </lineage>
</organism>
<keyword evidence="1" id="KW-0175">Coiled coil</keyword>
<keyword evidence="3" id="KW-0472">Membrane</keyword>
<dbReference type="KEGG" id="njp:NEJAP_2617"/>
<feature type="region of interest" description="Disordered" evidence="2">
    <location>
        <begin position="220"/>
        <end position="239"/>
    </location>
</feature>
<proteinExistence type="predicted"/>
<feature type="transmembrane region" description="Helical" evidence="3">
    <location>
        <begin position="6"/>
        <end position="27"/>
    </location>
</feature>
<sequence length="239" mass="26899">MSSTGTAIIIVIVIGVLIGVTIIIQSIENQRQQKRTRMQAIRNNIRNVEQLYDTLPSGLVSEQLNHLVSQHINFQWKNLLLLDNTSASQKAAQESLQRLSGFSPDNTYPAGSLTLLNDKNEAQKATLAARELSQWLQTLKKNSTAAHTINDLLTHLQYCHAQANIDCMIFDAIECEQMKGRKVSIHQYKNCLNSLNNMHHFQKHDRQVFELSSHIEALSNQADEADQEAASKDAKETSH</sequence>
<dbReference type="EMBL" id="AP014546">
    <property type="protein sequence ID" value="BBB30561.1"/>
    <property type="molecule type" value="Genomic_DNA"/>
</dbReference>
<keyword evidence="5" id="KW-1185">Reference proteome</keyword>
<feature type="compositionally biased region" description="Basic and acidic residues" evidence="2">
    <location>
        <begin position="229"/>
        <end position="239"/>
    </location>
</feature>
<evidence type="ECO:0000313" key="4">
    <source>
        <dbReference type="EMBL" id="BBB30561.1"/>
    </source>
</evidence>
<keyword evidence="3" id="KW-1133">Transmembrane helix</keyword>
<dbReference type="Proteomes" id="UP000595332">
    <property type="component" value="Chromosome"/>
</dbReference>
<accession>A0A7R6PK22</accession>
<evidence type="ECO:0000256" key="3">
    <source>
        <dbReference type="SAM" id="Phobius"/>
    </source>
</evidence>
<protein>
    <submittedName>
        <fullName evidence="4">Uncharacterized protein</fullName>
    </submittedName>
</protein>
<evidence type="ECO:0000256" key="2">
    <source>
        <dbReference type="SAM" id="MobiDB-lite"/>
    </source>
</evidence>
<reference evidence="4 5" key="1">
    <citation type="journal article" date="2008" name="Int. J. Syst. Evol. Microbiol.">
        <title>Neptunomonas japonica sp. nov., an Osedax japonicus symbiont-like bacterium isolated from sediment adjacent to sperm whale carcasses off Kagoshima, Japan.</title>
        <authorList>
            <person name="Miyazaki M."/>
            <person name="Nogi Y."/>
            <person name="Fujiwara Y."/>
            <person name="Kawato M."/>
            <person name="Kubokawa K."/>
            <person name="Horikoshi K."/>
        </authorList>
    </citation>
    <scope>NUCLEOTIDE SEQUENCE [LARGE SCALE GENOMIC DNA]</scope>
    <source>
        <strain evidence="4 5">JAMM 1380</strain>
    </source>
</reference>
<evidence type="ECO:0000313" key="5">
    <source>
        <dbReference type="Proteomes" id="UP000595332"/>
    </source>
</evidence>